<dbReference type="OrthoDB" id="5295340at2"/>
<name>A0A5J6N0G2_9PROT</name>
<gene>
    <name evidence="7" type="ORF">FRZ61_23560</name>
</gene>
<organism evidence="7 8">
    <name type="scientific">Hypericibacter adhaerens</name>
    <dbReference type="NCBI Taxonomy" id="2602016"/>
    <lineage>
        <taxon>Bacteria</taxon>
        <taxon>Pseudomonadati</taxon>
        <taxon>Pseudomonadota</taxon>
        <taxon>Alphaproteobacteria</taxon>
        <taxon>Rhodospirillales</taxon>
        <taxon>Dongiaceae</taxon>
        <taxon>Hypericibacter</taxon>
    </lineage>
</organism>
<keyword evidence="4" id="KW-0560">Oxidoreductase</keyword>
<dbReference type="RefSeq" id="WP_151117828.1">
    <property type="nucleotide sequence ID" value="NZ_CP042582.1"/>
</dbReference>
<proteinExistence type="inferred from homology"/>
<dbReference type="Proteomes" id="UP000325797">
    <property type="component" value="Chromosome"/>
</dbReference>
<dbReference type="SUPFAM" id="SSF50129">
    <property type="entry name" value="GroES-like"/>
    <property type="match status" value="1"/>
</dbReference>
<comment type="cofactor">
    <cofactor evidence="1 5">
        <name>Zn(2+)</name>
        <dbReference type="ChEBI" id="CHEBI:29105"/>
    </cofactor>
</comment>
<dbReference type="CDD" id="cd05283">
    <property type="entry name" value="CAD1"/>
    <property type="match status" value="1"/>
</dbReference>
<keyword evidence="3 5" id="KW-0862">Zinc</keyword>
<dbReference type="EMBL" id="CP042582">
    <property type="protein sequence ID" value="QEX22425.1"/>
    <property type="molecule type" value="Genomic_DNA"/>
</dbReference>
<evidence type="ECO:0000313" key="7">
    <source>
        <dbReference type="EMBL" id="QEX22425.1"/>
    </source>
</evidence>
<dbReference type="InterPro" id="IPR011032">
    <property type="entry name" value="GroES-like_sf"/>
</dbReference>
<dbReference type="FunFam" id="3.40.50.720:FF:000022">
    <property type="entry name" value="Cinnamyl alcohol dehydrogenase"/>
    <property type="match status" value="1"/>
</dbReference>
<evidence type="ECO:0000256" key="1">
    <source>
        <dbReference type="ARBA" id="ARBA00001947"/>
    </source>
</evidence>
<dbReference type="AlphaFoldDB" id="A0A5J6N0G2"/>
<dbReference type="Gene3D" id="3.90.180.10">
    <property type="entry name" value="Medium-chain alcohol dehydrogenases, catalytic domain"/>
    <property type="match status" value="1"/>
</dbReference>
<dbReference type="Pfam" id="PF08240">
    <property type="entry name" value="ADH_N"/>
    <property type="match status" value="1"/>
</dbReference>
<evidence type="ECO:0000256" key="4">
    <source>
        <dbReference type="ARBA" id="ARBA00023002"/>
    </source>
</evidence>
<dbReference type="InterPro" id="IPR047109">
    <property type="entry name" value="CAD-like"/>
</dbReference>
<evidence type="ECO:0000259" key="6">
    <source>
        <dbReference type="SMART" id="SM00829"/>
    </source>
</evidence>
<evidence type="ECO:0000256" key="3">
    <source>
        <dbReference type="ARBA" id="ARBA00022833"/>
    </source>
</evidence>
<dbReference type="Pfam" id="PF00107">
    <property type="entry name" value="ADH_zinc_N"/>
    <property type="match status" value="1"/>
</dbReference>
<dbReference type="InterPro" id="IPR020843">
    <property type="entry name" value="ER"/>
</dbReference>
<keyword evidence="8" id="KW-1185">Reference proteome</keyword>
<accession>A0A5J6N0G2</accession>
<dbReference type="InterPro" id="IPR013149">
    <property type="entry name" value="ADH-like_C"/>
</dbReference>
<keyword evidence="2 5" id="KW-0479">Metal-binding</keyword>
<dbReference type="GO" id="GO:0008270">
    <property type="term" value="F:zinc ion binding"/>
    <property type="evidence" value="ECO:0007669"/>
    <property type="project" value="InterPro"/>
</dbReference>
<dbReference type="GO" id="GO:0008106">
    <property type="term" value="F:alcohol dehydrogenase (NADP+) activity"/>
    <property type="evidence" value="ECO:0007669"/>
    <property type="project" value="UniProtKB-ARBA"/>
</dbReference>
<dbReference type="PROSITE" id="PS00059">
    <property type="entry name" value="ADH_ZINC"/>
    <property type="match status" value="1"/>
</dbReference>
<comment type="similarity">
    <text evidence="5">Belongs to the zinc-containing alcohol dehydrogenase family.</text>
</comment>
<feature type="domain" description="Enoyl reductase (ER)" evidence="6">
    <location>
        <begin position="10"/>
        <end position="342"/>
    </location>
</feature>
<sequence length="349" mass="38011">MKTIGYAASSATSPLVPFTFERRALRPNDVAMEVLYCGVCHSDLHQAHNDWGWSTYPLVPGHEIVGRVVEVGKAVSRYKAGDAVAVGCMVDSCQHCDQCHKGEEQLCREGNTQTYNDRDRITRDVTYGGYSKHLVVREEFVLRVPDGLDLARAAPLLCAGITTYSPLRTWDVGPGSRVGVIGLGGLGHMAVKLAAAMGAHVTVMSRTGDKKADALALGADRLLISTDKEAMAKAQSSFDLIIDTVPVKHDINPYTPLLDVDGTLVLVGQIGPLDPPTTVPLLMGRRRIAGSPIGGIRETQELLDFCARKNILPDCEMIRMDQINEAFKRLERGADVHYRFVIDMASLKA</sequence>
<protein>
    <submittedName>
        <fullName evidence="7">NADP-dependent alcohol dehydrogenase</fullName>
    </submittedName>
</protein>
<dbReference type="InterPro" id="IPR002328">
    <property type="entry name" value="ADH_Zn_CS"/>
</dbReference>
<dbReference type="InterPro" id="IPR013154">
    <property type="entry name" value="ADH-like_N"/>
</dbReference>
<dbReference type="Gene3D" id="3.40.50.720">
    <property type="entry name" value="NAD(P)-binding Rossmann-like Domain"/>
    <property type="match status" value="1"/>
</dbReference>
<dbReference type="SUPFAM" id="SSF51735">
    <property type="entry name" value="NAD(P)-binding Rossmann-fold domains"/>
    <property type="match status" value="1"/>
</dbReference>
<dbReference type="KEGG" id="hadh:FRZ61_23560"/>
<evidence type="ECO:0000313" key="8">
    <source>
        <dbReference type="Proteomes" id="UP000325797"/>
    </source>
</evidence>
<dbReference type="InterPro" id="IPR036291">
    <property type="entry name" value="NAD(P)-bd_dom_sf"/>
</dbReference>
<evidence type="ECO:0000256" key="5">
    <source>
        <dbReference type="RuleBase" id="RU361277"/>
    </source>
</evidence>
<reference evidence="7 8" key="1">
    <citation type="submission" date="2019-08" db="EMBL/GenBank/DDBJ databases">
        <title>Hyperibacter terrae gen. nov., sp. nov. and Hyperibacter viscosus sp. nov., two new members in the family Rhodospirillaceae isolated from the rhizosphere of Hypericum perforatum.</title>
        <authorList>
            <person name="Noviana Z."/>
        </authorList>
    </citation>
    <scope>NUCLEOTIDE SEQUENCE [LARGE SCALE GENOMIC DNA]</scope>
    <source>
        <strain evidence="7 8">R5959</strain>
    </source>
</reference>
<evidence type="ECO:0000256" key="2">
    <source>
        <dbReference type="ARBA" id="ARBA00022723"/>
    </source>
</evidence>
<dbReference type="SMART" id="SM00829">
    <property type="entry name" value="PKS_ER"/>
    <property type="match status" value="1"/>
</dbReference>
<dbReference type="PANTHER" id="PTHR42683">
    <property type="entry name" value="ALDEHYDE REDUCTASE"/>
    <property type="match status" value="1"/>
</dbReference>